<organism evidence="2 3">
    <name type="scientific">Rhizophagus irregularis</name>
    <dbReference type="NCBI Taxonomy" id="588596"/>
    <lineage>
        <taxon>Eukaryota</taxon>
        <taxon>Fungi</taxon>
        <taxon>Fungi incertae sedis</taxon>
        <taxon>Mucoromycota</taxon>
        <taxon>Glomeromycotina</taxon>
        <taxon>Glomeromycetes</taxon>
        <taxon>Glomerales</taxon>
        <taxon>Glomeraceae</taxon>
        <taxon>Rhizophagus</taxon>
    </lineage>
</organism>
<evidence type="ECO:0000256" key="1">
    <source>
        <dbReference type="SAM" id="Phobius"/>
    </source>
</evidence>
<evidence type="ECO:0000313" key="2">
    <source>
        <dbReference type="EMBL" id="PKC50172.1"/>
    </source>
</evidence>
<feature type="transmembrane region" description="Helical" evidence="1">
    <location>
        <begin position="40"/>
        <end position="60"/>
    </location>
</feature>
<feature type="transmembrane region" description="Helical" evidence="1">
    <location>
        <begin position="86"/>
        <end position="111"/>
    </location>
</feature>
<name>A0A2N0QGJ7_9GLOM</name>
<proteinExistence type="predicted"/>
<reference evidence="2 3" key="2">
    <citation type="submission" date="2017-10" db="EMBL/GenBank/DDBJ databases">
        <title>Genome analyses suggest a sexual origin of heterokaryosis in a supposedly ancient asexual fungus.</title>
        <authorList>
            <person name="Corradi N."/>
            <person name="Sedzielewska K."/>
            <person name="Noel J."/>
            <person name="Charron P."/>
            <person name="Farinelli L."/>
            <person name="Marton T."/>
            <person name="Kruger M."/>
            <person name="Pelin A."/>
            <person name="Brachmann A."/>
            <person name="Corradi N."/>
        </authorList>
    </citation>
    <scope>NUCLEOTIDE SEQUENCE [LARGE SCALE GENOMIC DNA]</scope>
    <source>
        <strain evidence="2 3">A1</strain>
    </source>
</reference>
<keyword evidence="1" id="KW-0812">Transmembrane</keyword>
<dbReference type="AlphaFoldDB" id="A0A2N0QGJ7"/>
<accession>A0A2N0QGJ7</accession>
<dbReference type="Proteomes" id="UP000232688">
    <property type="component" value="Unassembled WGS sequence"/>
</dbReference>
<dbReference type="VEuPathDB" id="FungiDB:RhiirA1_543916"/>
<protein>
    <submittedName>
        <fullName evidence="2">Uncharacterized protein</fullName>
    </submittedName>
</protein>
<feature type="non-terminal residue" evidence="2">
    <location>
        <position position="116"/>
    </location>
</feature>
<dbReference type="EMBL" id="LLXH01010794">
    <property type="protein sequence ID" value="PKC50172.1"/>
    <property type="molecule type" value="Genomic_DNA"/>
</dbReference>
<sequence>MKFNKIHNCFNLQSGSEFVLVLRRINKIFKQNFQHLLNELLTYSGSIVLLLFLLLSLSFFSMLERRVSRFFCPVIRTLSLEIICELVLNSFSIVFLLTLTIKYNLTIYYIISFIKN</sequence>
<keyword evidence="1" id="KW-0472">Membrane</keyword>
<evidence type="ECO:0000313" key="3">
    <source>
        <dbReference type="Proteomes" id="UP000232688"/>
    </source>
</evidence>
<keyword evidence="1" id="KW-1133">Transmembrane helix</keyword>
<comment type="caution">
    <text evidence="2">The sequence shown here is derived from an EMBL/GenBank/DDBJ whole genome shotgun (WGS) entry which is preliminary data.</text>
</comment>
<gene>
    <name evidence="2" type="ORF">RhiirA1_543916</name>
</gene>
<reference evidence="2 3" key="1">
    <citation type="submission" date="2017-10" db="EMBL/GenBank/DDBJ databases">
        <title>Extensive intraspecific genome diversity in a model arbuscular mycorrhizal fungus.</title>
        <authorList>
            <person name="Chen E.C.H."/>
            <person name="Morin E."/>
            <person name="Baudet D."/>
            <person name="Noel J."/>
            <person name="Ndikumana S."/>
            <person name="Charron P."/>
            <person name="St-Onge C."/>
            <person name="Giorgi J."/>
            <person name="Grigoriev I.V."/>
            <person name="Roux C."/>
            <person name="Martin F.M."/>
            <person name="Corradi N."/>
        </authorList>
    </citation>
    <scope>NUCLEOTIDE SEQUENCE [LARGE SCALE GENOMIC DNA]</scope>
    <source>
        <strain evidence="2 3">A1</strain>
    </source>
</reference>